<keyword evidence="2 9" id="KW-0813">Transport</keyword>
<dbReference type="SUPFAM" id="SSF161060">
    <property type="entry name" value="ATP synthase B chain-like"/>
    <property type="match status" value="1"/>
</dbReference>
<evidence type="ECO:0000313" key="12">
    <source>
        <dbReference type="WBParaSite" id="GPLIN_000074700"/>
    </source>
</evidence>
<evidence type="ECO:0000313" key="11">
    <source>
        <dbReference type="Proteomes" id="UP000050741"/>
    </source>
</evidence>
<keyword evidence="11" id="KW-1185">Reference proteome</keyword>
<dbReference type="GO" id="GO:0005743">
    <property type="term" value="C:mitochondrial inner membrane"/>
    <property type="evidence" value="ECO:0007669"/>
    <property type="project" value="UniProtKB-SubCell"/>
</dbReference>
<dbReference type="GO" id="GO:0045259">
    <property type="term" value="C:proton-transporting ATP synthase complex"/>
    <property type="evidence" value="ECO:0007669"/>
    <property type="project" value="UniProtKB-KW"/>
</dbReference>
<evidence type="ECO:0000256" key="2">
    <source>
        <dbReference type="ARBA" id="ARBA00022448"/>
    </source>
</evidence>
<evidence type="ECO:0000256" key="5">
    <source>
        <dbReference type="ARBA" id="ARBA00022792"/>
    </source>
</evidence>
<dbReference type="WBParaSite" id="GPLIN_000074700">
    <property type="protein sequence ID" value="GPLIN_000074700"/>
    <property type="gene ID" value="GPLIN_000074700"/>
</dbReference>
<keyword evidence="10" id="KW-0812">Transmembrane</keyword>
<evidence type="ECO:0000256" key="7">
    <source>
        <dbReference type="ARBA" id="ARBA00023128"/>
    </source>
</evidence>
<evidence type="ECO:0000256" key="4">
    <source>
        <dbReference type="ARBA" id="ARBA00022781"/>
    </source>
</evidence>
<dbReference type="AlphaFoldDB" id="A0A183BJG8"/>
<evidence type="ECO:0000256" key="8">
    <source>
        <dbReference type="ARBA" id="ARBA00023136"/>
    </source>
</evidence>
<sequence>MLSKQFVLAKCNYARIVFHGSRQAQQVHTQSAVEKAKGAKPEELDNPNILQKIVLRFKGEPHRPTSIFDDIGKYHLYEPLPKVPKDFKEFPERDLVNFPYPEKAEYPPKTRFVAIPDSWCREIEKVTGTSGPYLFFGGLLAFLLNKEIIIMEENFYCFVFGWVGIYLFFHTAFRYKIEKYAYKGTREMIGKKKAYIDNELKEAVEFRKTSKEQADSLKAVHENFPVIFQENLALQLEATYRKNVDYAWQELKRRMDYLQEVQATKERFTKELLVKLITEGVRKQIESNEGGIRDKYLDECIDQLRVLAPK</sequence>
<comment type="similarity">
    <text evidence="1 9">Belongs to the eukaryotic ATPase B chain family.</text>
</comment>
<evidence type="ECO:0000256" key="1">
    <source>
        <dbReference type="ARBA" id="ARBA00007479"/>
    </source>
</evidence>
<dbReference type="Gene3D" id="1.20.5.2210">
    <property type="match status" value="1"/>
</dbReference>
<keyword evidence="4 9" id="KW-0375">Hydrogen ion transport</keyword>
<dbReference type="Proteomes" id="UP000050741">
    <property type="component" value="Unassembled WGS sequence"/>
</dbReference>
<comment type="subcellular location">
    <subcellularLocation>
        <location evidence="9">Mitochondrion</location>
    </subcellularLocation>
    <subcellularLocation>
        <location evidence="9">Mitochondrion inner membrane</location>
    </subcellularLocation>
</comment>
<reference evidence="11" key="1">
    <citation type="submission" date="2013-12" db="EMBL/GenBank/DDBJ databases">
        <authorList>
            <person name="Aslett M."/>
        </authorList>
    </citation>
    <scope>NUCLEOTIDE SEQUENCE [LARGE SCALE GENOMIC DNA]</scope>
    <source>
        <strain evidence="11">Lindley</strain>
    </source>
</reference>
<reference evidence="11" key="2">
    <citation type="submission" date="2014-05" db="EMBL/GenBank/DDBJ databases">
        <title>The genome and life-stage specific transcriptomes of Globodera pallida elucidate key aspects of plant parasitism by a cyst nematode.</title>
        <authorList>
            <person name="Cotton J.A."/>
            <person name="Lilley C.J."/>
            <person name="Jones L.M."/>
            <person name="Kikuchi T."/>
            <person name="Reid A.J."/>
            <person name="Thorpe P."/>
            <person name="Tsai I.J."/>
            <person name="Beasley H."/>
            <person name="Blok V."/>
            <person name="Cock P.J.A."/>
            <person name="Van den Akker S.E."/>
            <person name="Holroyd N."/>
            <person name="Hunt M."/>
            <person name="Mantelin S."/>
            <person name="Naghra H."/>
            <person name="Pain A."/>
            <person name="Palomares-Rius J.E."/>
            <person name="Zarowiecki M."/>
            <person name="Berriman M."/>
            <person name="Jones J.T."/>
            <person name="Urwin P.E."/>
        </authorList>
    </citation>
    <scope>NUCLEOTIDE SEQUENCE [LARGE SCALE GENOMIC DNA]</scope>
    <source>
        <strain evidence="11">Lindley</strain>
    </source>
</reference>
<dbReference type="PANTHER" id="PTHR12733">
    <property type="entry name" value="MITOCHONDRIAL ATP SYNTHASE B CHAIN"/>
    <property type="match status" value="1"/>
</dbReference>
<evidence type="ECO:0000256" key="9">
    <source>
        <dbReference type="RuleBase" id="RU368017"/>
    </source>
</evidence>
<dbReference type="Pfam" id="PF05405">
    <property type="entry name" value="Mt_ATP-synt_B"/>
    <property type="match status" value="1"/>
</dbReference>
<feature type="transmembrane region" description="Helical" evidence="10">
    <location>
        <begin position="155"/>
        <end position="173"/>
    </location>
</feature>
<evidence type="ECO:0000256" key="3">
    <source>
        <dbReference type="ARBA" id="ARBA00022547"/>
    </source>
</evidence>
<accession>A0A183BJG8</accession>
<keyword evidence="5 9" id="KW-0999">Mitochondrion inner membrane</keyword>
<comment type="subunit">
    <text evidence="9">F-type ATPases have 2 components, CF(1) - the catalytic core - and CF(0) - the membrane proton channel. CF(1) and CF(0) have multiple subunits.</text>
</comment>
<keyword evidence="3 9" id="KW-0138">CF(0)</keyword>
<keyword evidence="8 9" id="KW-0472">Membrane</keyword>
<keyword evidence="10" id="KW-1133">Transmembrane helix</keyword>
<name>A0A183BJG8_GLOPA</name>
<proteinExistence type="inferred from homology"/>
<comment type="function">
    <text evidence="9">Subunit b, of the mitochondrial membrane ATP synthase complex (F(1)F(0) ATP synthase or Complex V) that produces ATP from ADP in the presence of a proton gradient across the membrane which is generated by electron transport complexes of the respiratory chain. ATP synthase complex consist of a soluble F(1) head domain - the catalytic core - and a membrane F(1) domain - the membrane proton channel. These two domains are linked by a central stalk rotating inside the F(1) region and a stationary peripheral stalk. During catalysis, ATP synthesis in the catalytic domain of F(1) is coupled via a rotary mechanism of the central stalk subunits to proton translocation. In vivo, can only synthesize ATP although its ATP hydrolase activity can be activated artificially in vitro. Part of the complex F(0) domain. Part of the complex F(0) domain and the peripheric stalk, which acts as a stator to hold the catalytic alpha(3)beta(3) subcomplex and subunit a/ATP6 static relative to the rotary elements.</text>
</comment>
<organism evidence="11 12">
    <name type="scientific">Globodera pallida</name>
    <name type="common">Potato cyst nematode worm</name>
    <name type="synonym">Heterodera pallida</name>
    <dbReference type="NCBI Taxonomy" id="36090"/>
    <lineage>
        <taxon>Eukaryota</taxon>
        <taxon>Metazoa</taxon>
        <taxon>Ecdysozoa</taxon>
        <taxon>Nematoda</taxon>
        <taxon>Chromadorea</taxon>
        <taxon>Rhabditida</taxon>
        <taxon>Tylenchina</taxon>
        <taxon>Tylenchomorpha</taxon>
        <taxon>Tylenchoidea</taxon>
        <taxon>Heteroderidae</taxon>
        <taxon>Heteroderinae</taxon>
        <taxon>Globodera</taxon>
    </lineage>
</organism>
<dbReference type="GO" id="GO:0046933">
    <property type="term" value="F:proton-transporting ATP synthase activity, rotational mechanism"/>
    <property type="evidence" value="ECO:0007669"/>
    <property type="project" value="TreeGrafter"/>
</dbReference>
<dbReference type="InterPro" id="IPR013837">
    <property type="entry name" value="ATP_synth_F0_suB"/>
</dbReference>
<evidence type="ECO:0000256" key="6">
    <source>
        <dbReference type="ARBA" id="ARBA00023065"/>
    </source>
</evidence>
<reference evidence="12" key="3">
    <citation type="submission" date="2016-06" db="UniProtKB">
        <authorList>
            <consortium name="WormBaseParasite"/>
        </authorList>
    </citation>
    <scope>IDENTIFICATION</scope>
</reference>
<keyword evidence="7 9" id="KW-0496">Mitochondrion</keyword>
<protein>
    <recommendedName>
        <fullName evidence="9">ATP synthase subunit b</fullName>
    </recommendedName>
</protein>
<dbReference type="PANTHER" id="PTHR12733:SF3">
    <property type="entry name" value="ATP SYNTHASE F(0) COMPLEX SUBUNIT B1, MITOCHONDRIAL"/>
    <property type="match status" value="1"/>
</dbReference>
<dbReference type="InterPro" id="IPR008688">
    <property type="entry name" value="ATP_synth_Bsub_B/MI25"/>
</dbReference>
<evidence type="ECO:0000256" key="10">
    <source>
        <dbReference type="SAM" id="Phobius"/>
    </source>
</evidence>
<keyword evidence="6 9" id="KW-0406">Ion transport</keyword>